<evidence type="ECO:0000313" key="3">
    <source>
        <dbReference type="Proteomes" id="UP000297245"/>
    </source>
</evidence>
<evidence type="ECO:0000256" key="1">
    <source>
        <dbReference type="SAM" id="MobiDB-lite"/>
    </source>
</evidence>
<organism evidence="2 3">
    <name type="scientific">Dendrothele bispora (strain CBS 962.96)</name>
    <dbReference type="NCBI Taxonomy" id="1314807"/>
    <lineage>
        <taxon>Eukaryota</taxon>
        <taxon>Fungi</taxon>
        <taxon>Dikarya</taxon>
        <taxon>Basidiomycota</taxon>
        <taxon>Agaricomycotina</taxon>
        <taxon>Agaricomycetes</taxon>
        <taxon>Agaricomycetidae</taxon>
        <taxon>Agaricales</taxon>
        <taxon>Agaricales incertae sedis</taxon>
        <taxon>Dendrothele</taxon>
    </lineage>
</organism>
<dbReference type="AlphaFoldDB" id="A0A4S8LAU5"/>
<protein>
    <submittedName>
        <fullName evidence="2">Uncharacterized protein</fullName>
    </submittedName>
</protein>
<dbReference type="EMBL" id="ML179521">
    <property type="protein sequence ID" value="THU85934.1"/>
    <property type="molecule type" value="Genomic_DNA"/>
</dbReference>
<name>A0A4S8LAU5_DENBC</name>
<keyword evidence="3" id="KW-1185">Reference proteome</keyword>
<dbReference type="Proteomes" id="UP000297245">
    <property type="component" value="Unassembled WGS sequence"/>
</dbReference>
<sequence length="127" mass="14231">MYNLSARLQYTDNVDMSDRKIFHPSINPYDHSASTTVSSRPSLLQAQANPPSSHAPSRQPASHSYKRNGDSSPMIDNRSHTWCRRNVPVLFRLAQSPYGVVHTVGDPLGFWFADIVLVTICFVDNLS</sequence>
<reference evidence="2 3" key="1">
    <citation type="journal article" date="2019" name="Nat. Ecol. Evol.">
        <title>Megaphylogeny resolves global patterns of mushroom evolution.</title>
        <authorList>
            <person name="Varga T."/>
            <person name="Krizsan K."/>
            <person name="Foldi C."/>
            <person name="Dima B."/>
            <person name="Sanchez-Garcia M."/>
            <person name="Sanchez-Ramirez S."/>
            <person name="Szollosi G.J."/>
            <person name="Szarkandi J.G."/>
            <person name="Papp V."/>
            <person name="Albert L."/>
            <person name="Andreopoulos W."/>
            <person name="Angelini C."/>
            <person name="Antonin V."/>
            <person name="Barry K.W."/>
            <person name="Bougher N.L."/>
            <person name="Buchanan P."/>
            <person name="Buyck B."/>
            <person name="Bense V."/>
            <person name="Catcheside P."/>
            <person name="Chovatia M."/>
            <person name="Cooper J."/>
            <person name="Damon W."/>
            <person name="Desjardin D."/>
            <person name="Finy P."/>
            <person name="Geml J."/>
            <person name="Haridas S."/>
            <person name="Hughes K."/>
            <person name="Justo A."/>
            <person name="Karasinski D."/>
            <person name="Kautmanova I."/>
            <person name="Kiss B."/>
            <person name="Kocsube S."/>
            <person name="Kotiranta H."/>
            <person name="LaButti K.M."/>
            <person name="Lechner B.E."/>
            <person name="Liimatainen K."/>
            <person name="Lipzen A."/>
            <person name="Lukacs Z."/>
            <person name="Mihaltcheva S."/>
            <person name="Morgado L.N."/>
            <person name="Niskanen T."/>
            <person name="Noordeloos M.E."/>
            <person name="Ohm R.A."/>
            <person name="Ortiz-Santana B."/>
            <person name="Ovrebo C."/>
            <person name="Racz N."/>
            <person name="Riley R."/>
            <person name="Savchenko A."/>
            <person name="Shiryaev A."/>
            <person name="Soop K."/>
            <person name="Spirin V."/>
            <person name="Szebenyi C."/>
            <person name="Tomsovsky M."/>
            <person name="Tulloss R.E."/>
            <person name="Uehling J."/>
            <person name="Grigoriev I.V."/>
            <person name="Vagvolgyi C."/>
            <person name="Papp T."/>
            <person name="Martin F.M."/>
            <person name="Miettinen O."/>
            <person name="Hibbett D.S."/>
            <person name="Nagy L.G."/>
        </authorList>
    </citation>
    <scope>NUCLEOTIDE SEQUENCE [LARGE SCALE GENOMIC DNA]</scope>
    <source>
        <strain evidence="2 3">CBS 962.96</strain>
    </source>
</reference>
<gene>
    <name evidence="2" type="ORF">K435DRAFT_783082</name>
</gene>
<proteinExistence type="predicted"/>
<feature type="region of interest" description="Disordered" evidence="1">
    <location>
        <begin position="25"/>
        <end position="78"/>
    </location>
</feature>
<feature type="compositionally biased region" description="Polar residues" evidence="1">
    <location>
        <begin position="32"/>
        <end position="62"/>
    </location>
</feature>
<accession>A0A4S8LAU5</accession>
<evidence type="ECO:0000313" key="2">
    <source>
        <dbReference type="EMBL" id="THU85934.1"/>
    </source>
</evidence>